<dbReference type="Pfam" id="PF00135">
    <property type="entry name" value="COesterase"/>
    <property type="match status" value="1"/>
</dbReference>
<feature type="domain" description="Carboxylesterase type B" evidence="3">
    <location>
        <begin position="34"/>
        <end position="419"/>
    </location>
</feature>
<reference evidence="5" key="2">
    <citation type="submission" date="2015-08" db="UniProtKB">
        <authorList>
            <consortium name="WormBaseParasite"/>
        </authorList>
    </citation>
    <scope>IDENTIFICATION</scope>
</reference>
<keyword evidence="2" id="KW-0732">Signal</keyword>
<dbReference type="PANTHER" id="PTHR43903">
    <property type="entry name" value="NEUROLIGIN"/>
    <property type="match status" value="1"/>
</dbReference>
<evidence type="ECO:0000256" key="1">
    <source>
        <dbReference type="ARBA" id="ARBA00005964"/>
    </source>
</evidence>
<evidence type="ECO:0000313" key="5">
    <source>
        <dbReference type="WBParaSite" id="SVE_0103300.1"/>
    </source>
</evidence>
<feature type="signal peptide" evidence="2">
    <location>
        <begin position="1"/>
        <end position="21"/>
    </location>
</feature>
<dbReference type="AlphaFoldDB" id="A0A0K0EWX9"/>
<keyword evidence="4" id="KW-1185">Reference proteome</keyword>
<feature type="chain" id="PRO_5005328781" evidence="2">
    <location>
        <begin position="22"/>
        <end position="551"/>
    </location>
</feature>
<dbReference type="STRING" id="75913.A0A0K0EWX9"/>
<comment type="similarity">
    <text evidence="1">Belongs to the type-B carboxylesterase/lipase family.</text>
</comment>
<name>A0A0K0EWX9_STRVS</name>
<dbReference type="SUPFAM" id="SSF53474">
    <property type="entry name" value="alpha/beta-Hydrolases"/>
    <property type="match status" value="1"/>
</dbReference>
<organism evidence="4 5">
    <name type="scientific">Strongyloides venezuelensis</name>
    <name type="common">Threadworm</name>
    <dbReference type="NCBI Taxonomy" id="75913"/>
    <lineage>
        <taxon>Eukaryota</taxon>
        <taxon>Metazoa</taxon>
        <taxon>Ecdysozoa</taxon>
        <taxon>Nematoda</taxon>
        <taxon>Chromadorea</taxon>
        <taxon>Rhabditida</taxon>
        <taxon>Tylenchina</taxon>
        <taxon>Panagrolaimomorpha</taxon>
        <taxon>Strongyloidoidea</taxon>
        <taxon>Strongyloididae</taxon>
        <taxon>Strongyloides</taxon>
    </lineage>
</organism>
<dbReference type="Gene3D" id="3.40.50.1820">
    <property type="entry name" value="alpha/beta hydrolase"/>
    <property type="match status" value="1"/>
</dbReference>
<dbReference type="InterPro" id="IPR002018">
    <property type="entry name" value="CarbesteraseB"/>
</dbReference>
<accession>A0A0K0EWX9</accession>
<protein>
    <submittedName>
        <fullName evidence="5">COesterase domain-containing protein</fullName>
    </submittedName>
</protein>
<reference evidence="4" key="1">
    <citation type="submission" date="2014-07" db="EMBL/GenBank/DDBJ databases">
        <authorList>
            <person name="Martin A.A"/>
            <person name="De Silva N."/>
        </authorList>
    </citation>
    <scope>NUCLEOTIDE SEQUENCE</scope>
</reference>
<dbReference type="InterPro" id="IPR051093">
    <property type="entry name" value="Neuroligin/BSAL"/>
</dbReference>
<sequence length="551" mass="64545">MYKQILLFSILIQLYVNVLRCNETKIKINDYYINGVTLSDGNIRAYLGIKYATNSEKENRFMNSQIADVNSDVIGNVRGAPCYLFKRGKIIEYDESSEDCLNFDIYLPANKAPNTLLPLMVYYTNKPYDLIFIQNYLSKGMAVAIVHFREGVFGYFYTGEDSKPNDYGHSDIALSLQWINKYKSNFNITGYLTLIAEEDSASQLSWALERDDVKANMFNKVILLNGNKFSERSIPSKSARVYSARLLKQIDCHIPSYSQATDCLKTKSIEEIKKALDSMEFDEVDGMPFRSFSEVKEKPTLKKNYVTLLGIGKNIMSEYKSVDEFNEKYTYRDFKIFLHKLINDNENVNAPLVRRLIMHDYLYTEGNKTDTYNLWQISRRILFDKVFRSPLKELAYDVLLPSKENKVWLFEYEVVNAFETCIKSNFPEYLEKFCQRLNEYVVRFVLKGAPTENSCNPENPTFPMLGSTKRNYFLQLKDDGTVEWDFPFYQRRVTLWNNLIPFLNKLELLGKRLPMADINDDLFHDQDMSNYYEEDDYQKWHNDIIEGHLEL</sequence>
<dbReference type="WBParaSite" id="SVE_0103300.1">
    <property type="protein sequence ID" value="SVE_0103300.1"/>
    <property type="gene ID" value="SVE_0103300"/>
</dbReference>
<proteinExistence type="inferred from homology"/>
<evidence type="ECO:0000256" key="2">
    <source>
        <dbReference type="SAM" id="SignalP"/>
    </source>
</evidence>
<evidence type="ECO:0000259" key="3">
    <source>
        <dbReference type="Pfam" id="PF00135"/>
    </source>
</evidence>
<dbReference type="Proteomes" id="UP000035680">
    <property type="component" value="Unassembled WGS sequence"/>
</dbReference>
<dbReference type="InterPro" id="IPR029058">
    <property type="entry name" value="AB_hydrolase_fold"/>
</dbReference>
<evidence type="ECO:0000313" key="4">
    <source>
        <dbReference type="Proteomes" id="UP000035680"/>
    </source>
</evidence>